<evidence type="ECO:0000256" key="1">
    <source>
        <dbReference type="SAM" id="Phobius"/>
    </source>
</evidence>
<dbReference type="RefSeq" id="WP_150895053.1">
    <property type="nucleotide sequence ID" value="NZ_VYUY01000019.1"/>
</dbReference>
<feature type="transmembrane region" description="Helical" evidence="1">
    <location>
        <begin position="40"/>
        <end position="62"/>
    </location>
</feature>
<organism evidence="2 3">
    <name type="scientific">Microbacterium caowuchunii</name>
    <dbReference type="NCBI Taxonomy" id="2614638"/>
    <lineage>
        <taxon>Bacteria</taxon>
        <taxon>Bacillati</taxon>
        <taxon>Actinomycetota</taxon>
        <taxon>Actinomycetes</taxon>
        <taxon>Micrococcales</taxon>
        <taxon>Microbacteriaceae</taxon>
        <taxon>Microbacterium</taxon>
    </lineage>
</organism>
<dbReference type="AlphaFoldDB" id="A0A5N0T755"/>
<keyword evidence="1" id="KW-0472">Membrane</keyword>
<name>A0A5N0T755_9MICO</name>
<comment type="caution">
    <text evidence="2">The sequence shown here is derived from an EMBL/GenBank/DDBJ whole genome shotgun (WGS) entry which is preliminary data.</text>
</comment>
<keyword evidence="3" id="KW-1185">Reference proteome</keyword>
<proteinExistence type="predicted"/>
<feature type="transmembrane region" description="Helical" evidence="1">
    <location>
        <begin position="244"/>
        <end position="263"/>
    </location>
</feature>
<reference evidence="3" key="1">
    <citation type="submission" date="2019-09" db="EMBL/GenBank/DDBJ databases">
        <title>Mumia zhuanghuii sp. nov. isolated from the intestinal contents of plateau pika (Ochotona curzoniae) in the Qinghai-Tibet plateau of China.</title>
        <authorList>
            <person name="Tian Z."/>
        </authorList>
    </citation>
    <scope>NUCLEOTIDE SEQUENCE [LARGE SCALE GENOMIC DNA]</scope>
    <source>
        <strain evidence="3">L-033</strain>
    </source>
</reference>
<sequence>MSTVSAPVSVSPTTAATYRLTFPRVLRSEWIKLATLRSTWWAIGLVMLLSVGMAALIAQAAGSSTLGGIFPVVGPFQFTMLLAGILGVIAVTGEYSTGMIRSTLTADPIRGSVLAAKAIVVAVLLFLSSIVSFGAAAAVVTPILGAKGIGIDWSTPEAGVLPILAASFAMAVFALIGVAFGFVLRSGAGAIAATVGVLFVLPIVLSIFPVSDPAWQWIAEVSMRLPMSAAQELILPSDGAGPEALIILGAWVVAGMLAAWAALRVRDA</sequence>
<feature type="transmembrane region" description="Helical" evidence="1">
    <location>
        <begin position="68"/>
        <end position="93"/>
    </location>
</feature>
<feature type="transmembrane region" description="Helical" evidence="1">
    <location>
        <begin position="160"/>
        <end position="183"/>
    </location>
</feature>
<dbReference type="Proteomes" id="UP000326838">
    <property type="component" value="Unassembled WGS sequence"/>
</dbReference>
<evidence type="ECO:0000313" key="2">
    <source>
        <dbReference type="EMBL" id="KAA9130722.1"/>
    </source>
</evidence>
<keyword evidence="1" id="KW-1133">Transmembrane helix</keyword>
<gene>
    <name evidence="2" type="ORF">F6B40_13940</name>
</gene>
<accession>A0A5N0T755</accession>
<feature type="transmembrane region" description="Helical" evidence="1">
    <location>
        <begin position="114"/>
        <end position="140"/>
    </location>
</feature>
<evidence type="ECO:0000313" key="3">
    <source>
        <dbReference type="Proteomes" id="UP000326838"/>
    </source>
</evidence>
<feature type="transmembrane region" description="Helical" evidence="1">
    <location>
        <begin position="190"/>
        <end position="208"/>
    </location>
</feature>
<protein>
    <submittedName>
        <fullName evidence="2">ABC transporter permease subunit</fullName>
    </submittedName>
</protein>
<dbReference type="EMBL" id="VYUY01000019">
    <property type="protein sequence ID" value="KAA9130722.1"/>
    <property type="molecule type" value="Genomic_DNA"/>
</dbReference>
<keyword evidence="1" id="KW-0812">Transmembrane</keyword>